<name>A0ACC3S4J9_9PEZI</name>
<protein>
    <submittedName>
        <fullName evidence="1">Uncharacterized protein</fullName>
    </submittedName>
</protein>
<organism evidence="1 2">
    <name type="scientific">Zalaria obscura</name>
    <dbReference type="NCBI Taxonomy" id="2024903"/>
    <lineage>
        <taxon>Eukaryota</taxon>
        <taxon>Fungi</taxon>
        <taxon>Dikarya</taxon>
        <taxon>Ascomycota</taxon>
        <taxon>Pezizomycotina</taxon>
        <taxon>Dothideomycetes</taxon>
        <taxon>Dothideomycetidae</taxon>
        <taxon>Dothideales</taxon>
        <taxon>Zalariaceae</taxon>
        <taxon>Zalaria</taxon>
    </lineage>
</organism>
<proteinExistence type="predicted"/>
<comment type="caution">
    <text evidence="1">The sequence shown here is derived from an EMBL/GenBank/DDBJ whole genome shotgun (WGS) entry which is preliminary data.</text>
</comment>
<dbReference type="Proteomes" id="UP001320706">
    <property type="component" value="Unassembled WGS sequence"/>
</dbReference>
<dbReference type="EMBL" id="JAMKPW020000042">
    <property type="protein sequence ID" value="KAK8195861.1"/>
    <property type="molecule type" value="Genomic_DNA"/>
</dbReference>
<accession>A0ACC3S4J9</accession>
<evidence type="ECO:0000313" key="1">
    <source>
        <dbReference type="EMBL" id="KAK8195861.1"/>
    </source>
</evidence>
<sequence>MAIDGGRSRIGDPCDHKEPVWLSVICKEPGLTAPGGRLLVPDGAALNLLLDWRSGARAAGSSENAKGVGSVDWEWLTAHLWPAPGLPSGRPGPLYRFLSFTSLTLYLLYHLDTQADFIHVSWGRVRVDVLVFLQACSSTMSRHSNITDPHSQSQFTMDSDEVSRHPIDFRLKSHLPIPSLSLRSFPKKKLRSPSATRCHGSRLLPYSPQTTSANASPSQQTPQRLSALYQYHNAPEVAPAHGLEYDDTIYPTSDKYPVIHTQQYEGGNYGTKRGFEGNRPPRIIFGMKVRTFLLVALVFALVIVGAAVGGAVGGKSMREGEAVGTDGSLPTTTAQSATAATLAASPSSSSTTTSTTTSALAIPTIAPLTDCTNNTLYTSTYSSGSSGTVPSNAGLNFTRYCDTASPLSSSSTSTASNYYIAEAFVYTFADCIEVCAGYNFYAAGGNCTVAVYEPGASRPGNCWVGHADVGALGVLGTKDGVDVALLSS</sequence>
<evidence type="ECO:0000313" key="2">
    <source>
        <dbReference type="Proteomes" id="UP001320706"/>
    </source>
</evidence>
<keyword evidence="2" id="KW-1185">Reference proteome</keyword>
<gene>
    <name evidence="1" type="ORF">M8818_007012</name>
</gene>
<reference evidence="1" key="1">
    <citation type="submission" date="2024-02" db="EMBL/GenBank/DDBJ databases">
        <title>Metagenome Assembled Genome of Zalaria obscura JY119.</title>
        <authorList>
            <person name="Vighnesh L."/>
            <person name="Jagadeeshwari U."/>
            <person name="Venkata Ramana C."/>
            <person name="Sasikala C."/>
        </authorList>
    </citation>
    <scope>NUCLEOTIDE SEQUENCE</scope>
    <source>
        <strain evidence="1">JY119</strain>
    </source>
</reference>